<dbReference type="RefSeq" id="WP_345368914.1">
    <property type="nucleotide sequence ID" value="NZ_BAABJX010000010.1"/>
</dbReference>
<gene>
    <name evidence="1" type="ORF">GCM10023331_04940</name>
</gene>
<organism evidence="1 2">
    <name type="scientific">Algivirga pacifica</name>
    <dbReference type="NCBI Taxonomy" id="1162670"/>
    <lineage>
        <taxon>Bacteria</taxon>
        <taxon>Pseudomonadati</taxon>
        <taxon>Bacteroidota</taxon>
        <taxon>Cytophagia</taxon>
        <taxon>Cytophagales</taxon>
        <taxon>Flammeovirgaceae</taxon>
        <taxon>Algivirga</taxon>
    </lineage>
</organism>
<evidence type="ECO:0000313" key="1">
    <source>
        <dbReference type="EMBL" id="GAA4823507.1"/>
    </source>
</evidence>
<name>A0ABP9D4W1_9BACT</name>
<keyword evidence="2" id="KW-1185">Reference proteome</keyword>
<comment type="caution">
    <text evidence="1">The sequence shown here is derived from an EMBL/GenBank/DDBJ whole genome shotgun (WGS) entry which is preliminary data.</text>
</comment>
<proteinExistence type="predicted"/>
<dbReference type="PROSITE" id="PS51257">
    <property type="entry name" value="PROKAR_LIPOPROTEIN"/>
    <property type="match status" value="1"/>
</dbReference>
<accession>A0ABP9D4W1</accession>
<reference evidence="2" key="1">
    <citation type="journal article" date="2019" name="Int. J. Syst. Evol. Microbiol.">
        <title>The Global Catalogue of Microorganisms (GCM) 10K type strain sequencing project: providing services to taxonomists for standard genome sequencing and annotation.</title>
        <authorList>
            <consortium name="The Broad Institute Genomics Platform"/>
            <consortium name="The Broad Institute Genome Sequencing Center for Infectious Disease"/>
            <person name="Wu L."/>
            <person name="Ma J."/>
        </authorList>
    </citation>
    <scope>NUCLEOTIDE SEQUENCE [LARGE SCALE GENOMIC DNA]</scope>
    <source>
        <strain evidence="2">JCM 18326</strain>
    </source>
</reference>
<evidence type="ECO:0000313" key="2">
    <source>
        <dbReference type="Proteomes" id="UP001500298"/>
    </source>
</evidence>
<dbReference type="EMBL" id="BAABJX010000010">
    <property type="protein sequence ID" value="GAA4823507.1"/>
    <property type="molecule type" value="Genomic_DNA"/>
</dbReference>
<protein>
    <submittedName>
        <fullName evidence="1">Uncharacterized protein</fullName>
    </submittedName>
</protein>
<dbReference type="Proteomes" id="UP001500298">
    <property type="component" value="Unassembled WGS sequence"/>
</dbReference>
<sequence length="325" mass="36565">MRLVKIFGLLYSLLLLGYGCTTDPKHSQETQAVKGTEDHGIIGYYVSADYDKRQAGYDWVAVRVMQKDSTSLKVSVRSRADRKKPTCTFDAPIFPIEDSLYEARVNDKTILFHFTKEQLTIDAKEKGDEEILQFYCSGGGTIGGQYTKLQEPIDSTQIDQTQFSKHLNLQGVDFNVKSLSKEGVQQLEIMTAGLPNSFQETMAIENQEVVAAEVEDLNSDGSPELLVFTVAKGPNEEAMVYAFSVNNGQSMSSVYFEPTKQNMKVNEGYEGHDEFAVVENRLVQRFPIYNQGKLTGTIKQISYRLKDGESSRMFVVDQVVEYEVE</sequence>